<dbReference type="SUPFAM" id="SSF53244">
    <property type="entry name" value="MurD-like peptide ligases, peptide-binding domain"/>
    <property type="match status" value="1"/>
</dbReference>
<dbReference type="GO" id="GO:0005524">
    <property type="term" value="F:ATP binding"/>
    <property type="evidence" value="ECO:0007669"/>
    <property type="project" value="UniProtKB-UniRule"/>
</dbReference>
<keyword evidence="16" id="KW-1185">Reference proteome</keyword>
<dbReference type="Pfam" id="PF01225">
    <property type="entry name" value="Mur_ligase"/>
    <property type="match status" value="1"/>
</dbReference>
<comment type="catalytic activity">
    <reaction evidence="10 11">
        <text>D-alanyl-D-alanine + UDP-N-acetyl-alpha-D-muramoyl-L-alanyl-gamma-D-glutamyl-meso-2,6-diaminopimelate + ATP = UDP-N-acetyl-alpha-D-muramoyl-L-alanyl-gamma-D-glutamyl-meso-2,6-diaminopimeloyl-D-alanyl-D-alanine + ADP + phosphate + H(+)</text>
        <dbReference type="Rhea" id="RHEA:28374"/>
        <dbReference type="ChEBI" id="CHEBI:15378"/>
        <dbReference type="ChEBI" id="CHEBI:30616"/>
        <dbReference type="ChEBI" id="CHEBI:43474"/>
        <dbReference type="ChEBI" id="CHEBI:57822"/>
        <dbReference type="ChEBI" id="CHEBI:61386"/>
        <dbReference type="ChEBI" id="CHEBI:83905"/>
        <dbReference type="ChEBI" id="CHEBI:456216"/>
        <dbReference type="EC" id="6.3.2.10"/>
    </reaction>
</comment>
<evidence type="ECO:0000256" key="7">
    <source>
        <dbReference type="ARBA" id="ARBA00022984"/>
    </source>
</evidence>
<comment type="similarity">
    <text evidence="10">Belongs to the MurCDEF family. MurF subfamily.</text>
</comment>
<dbReference type="InterPro" id="IPR004101">
    <property type="entry name" value="Mur_ligase_C"/>
</dbReference>
<dbReference type="HAMAP" id="MF_02019">
    <property type="entry name" value="MurF"/>
    <property type="match status" value="1"/>
</dbReference>
<comment type="pathway">
    <text evidence="10 11">Cell wall biogenesis; peptidoglycan biosynthesis.</text>
</comment>
<reference evidence="15 16" key="1">
    <citation type="submission" date="2014-02" db="EMBL/GenBank/DDBJ databases">
        <title>Genome sequence of Paenibacillus darwinianus reveals adaptive mechanisms for survival in Antarctic soils.</title>
        <authorList>
            <person name="Dsouza M."/>
            <person name="Taylor M.W."/>
            <person name="Turner S.J."/>
            <person name="Aislabie J."/>
        </authorList>
    </citation>
    <scope>NUCLEOTIDE SEQUENCE [LARGE SCALE GENOMIC DNA]</scope>
    <source>
        <strain evidence="15 16">CE1</strain>
    </source>
</reference>
<dbReference type="EMBL" id="JFHU01000004">
    <property type="protein sequence ID" value="EXX92595.1"/>
    <property type="molecule type" value="Genomic_DNA"/>
</dbReference>
<dbReference type="GO" id="GO:0047480">
    <property type="term" value="F:UDP-N-acetylmuramoyl-tripeptide-D-alanyl-D-alanine ligase activity"/>
    <property type="evidence" value="ECO:0007669"/>
    <property type="project" value="UniProtKB-UniRule"/>
</dbReference>
<keyword evidence="4 10" id="KW-0547">Nucleotide-binding</keyword>
<dbReference type="InterPro" id="IPR051046">
    <property type="entry name" value="MurCDEF_CellWall_CoF430Synth"/>
</dbReference>
<comment type="function">
    <text evidence="10 11">Involved in cell wall formation. Catalyzes the final step in the synthesis of UDP-N-acetylmuramoyl-pentapeptide, the precursor of murein.</text>
</comment>
<dbReference type="GO" id="GO:0008360">
    <property type="term" value="P:regulation of cell shape"/>
    <property type="evidence" value="ECO:0007669"/>
    <property type="project" value="UniProtKB-KW"/>
</dbReference>
<evidence type="ECO:0000256" key="8">
    <source>
        <dbReference type="ARBA" id="ARBA00023306"/>
    </source>
</evidence>
<dbReference type="Gene3D" id="3.90.190.20">
    <property type="entry name" value="Mur ligase, C-terminal domain"/>
    <property type="match status" value="1"/>
</dbReference>
<dbReference type="OrthoDB" id="9801978at2"/>
<dbReference type="InterPro" id="IPR000713">
    <property type="entry name" value="Mur_ligase_N"/>
</dbReference>
<dbReference type="PANTHER" id="PTHR43024:SF1">
    <property type="entry name" value="UDP-N-ACETYLMURAMOYL-TRIPEPTIDE--D-ALANYL-D-ALANINE LIGASE"/>
    <property type="match status" value="1"/>
</dbReference>
<feature type="domain" description="Mur ligase N-terminal catalytic" evidence="12">
    <location>
        <begin position="29"/>
        <end position="105"/>
    </location>
</feature>
<dbReference type="InterPro" id="IPR013221">
    <property type="entry name" value="Mur_ligase_cen"/>
</dbReference>
<feature type="domain" description="Mur ligase C-terminal" evidence="13">
    <location>
        <begin position="331"/>
        <end position="457"/>
    </location>
</feature>
<feature type="binding site" evidence="10">
    <location>
        <begin position="117"/>
        <end position="123"/>
    </location>
    <ligand>
        <name>ATP</name>
        <dbReference type="ChEBI" id="CHEBI:30616"/>
    </ligand>
</feature>
<dbReference type="Proteomes" id="UP000053750">
    <property type="component" value="Unassembled WGS sequence"/>
</dbReference>
<evidence type="ECO:0000256" key="3">
    <source>
        <dbReference type="ARBA" id="ARBA00022618"/>
    </source>
</evidence>
<dbReference type="SUPFAM" id="SSF63418">
    <property type="entry name" value="MurE/MurF N-terminal domain"/>
    <property type="match status" value="1"/>
</dbReference>
<evidence type="ECO:0000259" key="12">
    <source>
        <dbReference type="Pfam" id="PF01225"/>
    </source>
</evidence>
<name>A0A9W5S404_9BACL</name>
<organism evidence="15 16">
    <name type="scientific">Paenibacillus darwinianus</name>
    <dbReference type="NCBI Taxonomy" id="1380763"/>
    <lineage>
        <taxon>Bacteria</taxon>
        <taxon>Bacillati</taxon>
        <taxon>Bacillota</taxon>
        <taxon>Bacilli</taxon>
        <taxon>Bacillales</taxon>
        <taxon>Paenibacillaceae</taxon>
        <taxon>Paenibacillus</taxon>
    </lineage>
</organism>
<evidence type="ECO:0000313" key="15">
    <source>
        <dbReference type="EMBL" id="EXX92595.1"/>
    </source>
</evidence>
<evidence type="ECO:0000256" key="11">
    <source>
        <dbReference type="RuleBase" id="RU004136"/>
    </source>
</evidence>
<feature type="domain" description="Mur ligase central" evidence="14">
    <location>
        <begin position="115"/>
        <end position="308"/>
    </location>
</feature>
<proteinExistence type="inferred from homology"/>
<dbReference type="Pfam" id="PF02875">
    <property type="entry name" value="Mur_ligase_C"/>
    <property type="match status" value="1"/>
</dbReference>
<evidence type="ECO:0000313" key="16">
    <source>
        <dbReference type="Proteomes" id="UP000053750"/>
    </source>
</evidence>
<keyword evidence="7 10" id="KW-0573">Peptidoglycan synthesis</keyword>
<accession>A0A9W5S404</accession>
<evidence type="ECO:0000256" key="2">
    <source>
        <dbReference type="ARBA" id="ARBA00022598"/>
    </source>
</evidence>
<keyword evidence="8 10" id="KW-0131">Cell cycle</keyword>
<evidence type="ECO:0000256" key="4">
    <source>
        <dbReference type="ARBA" id="ARBA00022741"/>
    </source>
</evidence>
<keyword evidence="2 10" id="KW-0436">Ligase</keyword>
<dbReference type="InterPro" id="IPR036565">
    <property type="entry name" value="Mur-like_cat_sf"/>
</dbReference>
<evidence type="ECO:0000256" key="1">
    <source>
        <dbReference type="ARBA" id="ARBA00022490"/>
    </source>
</evidence>
<dbReference type="Pfam" id="PF08245">
    <property type="entry name" value="Mur_ligase_M"/>
    <property type="match status" value="1"/>
</dbReference>
<protein>
    <recommendedName>
        <fullName evidence="10 11">UDP-N-acetylmuramoyl-tripeptide--D-alanyl-D-alanine ligase</fullName>
        <ecNumber evidence="10 11">6.3.2.10</ecNumber>
    </recommendedName>
    <alternativeName>
        <fullName evidence="10">D-alanyl-D-alanine-adding enzyme</fullName>
    </alternativeName>
</protein>
<evidence type="ECO:0000259" key="13">
    <source>
        <dbReference type="Pfam" id="PF02875"/>
    </source>
</evidence>
<sequence length="470" mass="49560">MIKRTIAELAMMCGGEPNAAAEAERDRTVNGVATDSRGLTEGRLFVPLTGERFDGHEYVESCFGRGAALALWSQDRPVPEQLAQRPLLIVRDTLEALQKLARAYRLELQVKVVGITGSNGKTTTKDLTAAVLAAAYRVHKTEGNLNNHIGLPLTILRMDEDAECAVLEMGMSGFGEIELLAAIALPDIAVVTNIGDAHLLQLGSREGIAKAKLEIASGLRPGGTILINGDEPLLTVGIRDAKLSEGADVQTFGLGEGHDWSAGSIAVGAKESAFTVKADGSTARLGGAFKIPVPGRHNVSNALAAVAVGALLGLTDDQIRSGLSGAKLTGMRIETVTAHNGATILNDAYNANPTAVRAAIALVAELTGFGRKWLVLADMLELGPEEEKLHYDTGAAISPDTVDRVLTFGTLARHIAEGASAGLGAERVVHFDGKAELAAYLREHVAADDLVLVKGSRGMRMEEIVQFMAR</sequence>
<dbReference type="InterPro" id="IPR036615">
    <property type="entry name" value="Mur_ligase_C_dom_sf"/>
</dbReference>
<keyword evidence="3 10" id="KW-0132">Cell division</keyword>
<keyword evidence="9 10" id="KW-0961">Cell wall biogenesis/degradation</keyword>
<gene>
    <name evidence="10" type="primary">murF</name>
    <name evidence="15" type="ORF">BG53_12150</name>
</gene>
<dbReference type="SUPFAM" id="SSF53623">
    <property type="entry name" value="MurD-like peptide ligases, catalytic domain"/>
    <property type="match status" value="1"/>
</dbReference>
<evidence type="ECO:0000259" key="14">
    <source>
        <dbReference type="Pfam" id="PF08245"/>
    </source>
</evidence>
<comment type="subcellular location">
    <subcellularLocation>
        <location evidence="10 11">Cytoplasm</location>
    </subcellularLocation>
</comment>
<keyword evidence="5 10" id="KW-0067">ATP-binding</keyword>
<dbReference type="GO" id="GO:0005737">
    <property type="term" value="C:cytoplasm"/>
    <property type="evidence" value="ECO:0007669"/>
    <property type="project" value="UniProtKB-SubCell"/>
</dbReference>
<dbReference type="GO" id="GO:0009252">
    <property type="term" value="P:peptidoglycan biosynthetic process"/>
    <property type="evidence" value="ECO:0007669"/>
    <property type="project" value="UniProtKB-UniRule"/>
</dbReference>
<dbReference type="GO" id="GO:0051301">
    <property type="term" value="P:cell division"/>
    <property type="evidence" value="ECO:0007669"/>
    <property type="project" value="UniProtKB-KW"/>
</dbReference>
<dbReference type="InterPro" id="IPR035911">
    <property type="entry name" value="MurE/MurF_N"/>
</dbReference>
<dbReference type="NCBIfam" id="TIGR01143">
    <property type="entry name" value="murF"/>
    <property type="match status" value="1"/>
</dbReference>
<evidence type="ECO:0000256" key="6">
    <source>
        <dbReference type="ARBA" id="ARBA00022960"/>
    </source>
</evidence>
<evidence type="ECO:0000256" key="9">
    <source>
        <dbReference type="ARBA" id="ARBA00023316"/>
    </source>
</evidence>
<dbReference type="AlphaFoldDB" id="A0A9W5S404"/>
<dbReference type="PANTHER" id="PTHR43024">
    <property type="entry name" value="UDP-N-ACETYLMURAMOYL-TRIPEPTIDE--D-ALANYL-D-ALANINE LIGASE"/>
    <property type="match status" value="1"/>
</dbReference>
<keyword evidence="1 10" id="KW-0963">Cytoplasm</keyword>
<keyword evidence="6 10" id="KW-0133">Cell shape</keyword>
<dbReference type="EC" id="6.3.2.10" evidence="10 11"/>
<comment type="caution">
    <text evidence="15">The sequence shown here is derived from an EMBL/GenBank/DDBJ whole genome shotgun (WGS) entry which is preliminary data.</text>
</comment>
<dbReference type="GO" id="GO:0071555">
    <property type="term" value="P:cell wall organization"/>
    <property type="evidence" value="ECO:0007669"/>
    <property type="project" value="UniProtKB-KW"/>
</dbReference>
<dbReference type="RefSeq" id="WP_036581286.1">
    <property type="nucleotide sequence ID" value="NZ_KK082149.1"/>
</dbReference>
<dbReference type="InterPro" id="IPR005863">
    <property type="entry name" value="UDP-N-AcMur_synth"/>
</dbReference>
<dbReference type="Gene3D" id="3.40.1390.10">
    <property type="entry name" value="MurE/MurF, N-terminal domain"/>
    <property type="match status" value="1"/>
</dbReference>
<evidence type="ECO:0000256" key="5">
    <source>
        <dbReference type="ARBA" id="ARBA00022840"/>
    </source>
</evidence>
<dbReference type="Gene3D" id="3.40.1190.10">
    <property type="entry name" value="Mur-like, catalytic domain"/>
    <property type="match status" value="1"/>
</dbReference>
<evidence type="ECO:0000256" key="10">
    <source>
        <dbReference type="HAMAP-Rule" id="MF_02019"/>
    </source>
</evidence>